<dbReference type="Proteomes" id="UP001524435">
    <property type="component" value="Unassembled WGS sequence"/>
</dbReference>
<evidence type="ECO:0000313" key="1">
    <source>
        <dbReference type="EMBL" id="MCQ5120912.1"/>
    </source>
</evidence>
<accession>A0ABT1SI66</accession>
<evidence type="ECO:0000313" key="2">
    <source>
        <dbReference type="Proteomes" id="UP001524435"/>
    </source>
</evidence>
<name>A0ABT1SI66_9FIRM</name>
<proteinExistence type="predicted"/>
<comment type="caution">
    <text evidence="1">The sequence shown here is derived from an EMBL/GenBank/DDBJ whole genome shotgun (WGS) entry which is preliminary data.</text>
</comment>
<keyword evidence="2" id="KW-1185">Reference proteome</keyword>
<sequence length="105" mass="12369">MQLLVLTLSFAYHDGTQLLQYRLAENKKQKIEWYLIHYIKHALAEYEEEDESITVEGEEVTLHYDDITAYASFQINGKLLCFRLQYDDLSDCVMDVSYIEDGCPY</sequence>
<dbReference type="EMBL" id="JANGCH010000002">
    <property type="protein sequence ID" value="MCQ5120912.1"/>
    <property type="molecule type" value="Genomic_DNA"/>
</dbReference>
<gene>
    <name evidence="1" type="ORF">NE663_01395</name>
</gene>
<organism evidence="1 2">
    <name type="scientific">Massilicoli timonensis</name>
    <dbReference type="NCBI Taxonomy" id="2015901"/>
    <lineage>
        <taxon>Bacteria</taxon>
        <taxon>Bacillati</taxon>
        <taxon>Bacillota</taxon>
        <taxon>Erysipelotrichia</taxon>
        <taxon>Erysipelotrichales</taxon>
        <taxon>Erysipelotrichaceae</taxon>
        <taxon>Massilicoli</taxon>
    </lineage>
</organism>
<dbReference type="RefSeq" id="WP_102266710.1">
    <property type="nucleotide sequence ID" value="NZ_CANTYB010000046.1"/>
</dbReference>
<reference evidence="1 2" key="1">
    <citation type="submission" date="2022-06" db="EMBL/GenBank/DDBJ databases">
        <title>Isolation of gut microbiota from human fecal samples.</title>
        <authorList>
            <person name="Pamer E.G."/>
            <person name="Barat B."/>
            <person name="Waligurski E."/>
            <person name="Medina S."/>
            <person name="Paddock L."/>
            <person name="Mostad J."/>
        </authorList>
    </citation>
    <scope>NUCLEOTIDE SEQUENCE [LARGE SCALE GENOMIC DNA]</scope>
    <source>
        <strain evidence="1 2">DFI.6.1</strain>
    </source>
</reference>
<protein>
    <submittedName>
        <fullName evidence="1">Uncharacterized protein</fullName>
    </submittedName>
</protein>